<comment type="caution">
    <text evidence="1">The sequence shown here is derived from an EMBL/GenBank/DDBJ whole genome shotgun (WGS) entry which is preliminary data.</text>
</comment>
<evidence type="ECO:0000313" key="1">
    <source>
        <dbReference type="EMBL" id="GAA0151977.1"/>
    </source>
</evidence>
<keyword evidence="2" id="KW-1185">Reference proteome</keyword>
<organism evidence="1 2">
    <name type="scientific">Lithospermum erythrorhizon</name>
    <name type="common">Purple gromwell</name>
    <name type="synonym">Lithospermum officinale var. erythrorhizon</name>
    <dbReference type="NCBI Taxonomy" id="34254"/>
    <lineage>
        <taxon>Eukaryota</taxon>
        <taxon>Viridiplantae</taxon>
        <taxon>Streptophyta</taxon>
        <taxon>Embryophyta</taxon>
        <taxon>Tracheophyta</taxon>
        <taxon>Spermatophyta</taxon>
        <taxon>Magnoliopsida</taxon>
        <taxon>eudicotyledons</taxon>
        <taxon>Gunneridae</taxon>
        <taxon>Pentapetalae</taxon>
        <taxon>asterids</taxon>
        <taxon>lamiids</taxon>
        <taxon>Boraginales</taxon>
        <taxon>Boraginaceae</taxon>
        <taxon>Boraginoideae</taxon>
        <taxon>Lithospermeae</taxon>
        <taxon>Lithospermum</taxon>
    </lineage>
</organism>
<dbReference type="Proteomes" id="UP001454036">
    <property type="component" value="Unassembled WGS sequence"/>
</dbReference>
<gene>
    <name evidence="1" type="ORF">LIER_10574</name>
</gene>
<dbReference type="EMBL" id="BAABME010001888">
    <property type="protein sequence ID" value="GAA0151977.1"/>
    <property type="molecule type" value="Genomic_DNA"/>
</dbReference>
<proteinExistence type="predicted"/>
<evidence type="ECO:0000313" key="2">
    <source>
        <dbReference type="Proteomes" id="UP001454036"/>
    </source>
</evidence>
<reference evidence="1 2" key="1">
    <citation type="submission" date="2024-01" db="EMBL/GenBank/DDBJ databases">
        <title>The complete chloroplast genome sequence of Lithospermum erythrorhizon: insights into the phylogenetic relationship among Boraginaceae species and the maternal lineages of purple gromwells.</title>
        <authorList>
            <person name="Okada T."/>
            <person name="Watanabe K."/>
        </authorList>
    </citation>
    <scope>NUCLEOTIDE SEQUENCE [LARGE SCALE GENOMIC DNA]</scope>
</reference>
<protein>
    <submittedName>
        <fullName evidence="1">Uncharacterized protein</fullName>
    </submittedName>
</protein>
<accession>A0AAV3PPT2</accession>
<name>A0AAV3PPT2_LITER</name>
<sequence length="70" mass="7654">MRAWTRGRGKKITSLCTSFLWGGSKKAKVKYEDICAPNDEGGLGLKDVQTWNFALLASALRSLHSGELAL</sequence>
<dbReference type="AlphaFoldDB" id="A0AAV3PPT2"/>